<dbReference type="InterPro" id="IPR024571">
    <property type="entry name" value="ERAP1-like_C_dom"/>
</dbReference>
<dbReference type="EMBL" id="BLLF01001790">
    <property type="protein sequence ID" value="GFH21254.1"/>
    <property type="molecule type" value="Genomic_DNA"/>
</dbReference>
<organism evidence="2 3">
    <name type="scientific">Haematococcus lacustris</name>
    <name type="common">Green alga</name>
    <name type="synonym">Haematococcus pluvialis</name>
    <dbReference type="NCBI Taxonomy" id="44745"/>
    <lineage>
        <taxon>Eukaryota</taxon>
        <taxon>Viridiplantae</taxon>
        <taxon>Chlorophyta</taxon>
        <taxon>core chlorophytes</taxon>
        <taxon>Chlorophyceae</taxon>
        <taxon>CS clade</taxon>
        <taxon>Chlamydomonadales</taxon>
        <taxon>Haematococcaceae</taxon>
        <taxon>Haematococcus</taxon>
    </lineage>
</organism>
<sequence length="165" mass="17137">MAQALMAPAVQVVSGALNSSQGVNPSLLAAALTAVHPDTRAAAACLTARTADNATYLALREMYSQASSADDAARFLTALTCVRDPGLVEDLLRATATPDIKLMDVSSVLSGLAMDSGSKFLAVWAFLFRSADLLVARYPSPSSATYSLGGTLADLAMHFTDTSFS</sequence>
<reference evidence="2 3" key="1">
    <citation type="submission" date="2020-02" db="EMBL/GenBank/DDBJ databases">
        <title>Draft genome sequence of Haematococcus lacustris strain NIES-144.</title>
        <authorList>
            <person name="Morimoto D."/>
            <person name="Nakagawa S."/>
            <person name="Yoshida T."/>
            <person name="Sawayama S."/>
        </authorList>
    </citation>
    <scope>NUCLEOTIDE SEQUENCE [LARGE SCALE GENOMIC DNA]</scope>
    <source>
        <strain evidence="2 3">NIES-144</strain>
    </source>
</reference>
<feature type="domain" description="ERAP1-like C-terminal" evidence="1">
    <location>
        <begin position="33"/>
        <end position="159"/>
    </location>
</feature>
<evidence type="ECO:0000313" key="3">
    <source>
        <dbReference type="Proteomes" id="UP000485058"/>
    </source>
</evidence>
<gene>
    <name evidence="2" type="ORF">HaLaN_18517</name>
</gene>
<keyword evidence="3" id="KW-1185">Reference proteome</keyword>
<evidence type="ECO:0000259" key="1">
    <source>
        <dbReference type="Pfam" id="PF11838"/>
    </source>
</evidence>
<accession>A0A699ZR66</accession>
<feature type="non-terminal residue" evidence="2">
    <location>
        <position position="1"/>
    </location>
</feature>
<proteinExistence type="predicted"/>
<name>A0A699ZR66_HAELA</name>
<dbReference type="AlphaFoldDB" id="A0A699ZR66"/>
<evidence type="ECO:0000313" key="2">
    <source>
        <dbReference type="EMBL" id="GFH21254.1"/>
    </source>
</evidence>
<dbReference type="Gene3D" id="1.25.50.20">
    <property type="match status" value="1"/>
</dbReference>
<dbReference type="Proteomes" id="UP000485058">
    <property type="component" value="Unassembled WGS sequence"/>
</dbReference>
<dbReference type="Pfam" id="PF11838">
    <property type="entry name" value="ERAP1_C"/>
    <property type="match status" value="1"/>
</dbReference>
<feature type="non-terminal residue" evidence="2">
    <location>
        <position position="165"/>
    </location>
</feature>
<protein>
    <recommendedName>
        <fullName evidence="1">ERAP1-like C-terminal domain-containing protein</fullName>
    </recommendedName>
</protein>
<comment type="caution">
    <text evidence="2">The sequence shown here is derived from an EMBL/GenBank/DDBJ whole genome shotgun (WGS) entry which is preliminary data.</text>
</comment>